<dbReference type="RefSeq" id="WP_145202737.1">
    <property type="nucleotide sequence ID" value="NZ_CP036267.1"/>
</dbReference>
<evidence type="ECO:0000313" key="10">
    <source>
        <dbReference type="EMBL" id="QDT34579.1"/>
    </source>
</evidence>
<keyword evidence="7 8" id="KW-0067">ATP-binding</keyword>
<keyword evidence="1 8" id="KW-0963">Cytoplasm</keyword>
<feature type="domain" description="PUA" evidence="9">
    <location>
        <begin position="285"/>
        <end position="369"/>
    </location>
</feature>
<dbReference type="EC" id="2.7.2.11" evidence="8"/>
<dbReference type="GO" id="GO:0005829">
    <property type="term" value="C:cytosol"/>
    <property type="evidence" value="ECO:0007669"/>
    <property type="project" value="TreeGrafter"/>
</dbReference>
<keyword evidence="5 8" id="KW-0547">Nucleotide-binding</keyword>
<dbReference type="InterPro" id="IPR041739">
    <property type="entry name" value="G5K_ProB"/>
</dbReference>
<keyword evidence="11" id="KW-1185">Reference proteome</keyword>
<keyword evidence="6 8" id="KW-0418">Kinase</keyword>
<gene>
    <name evidence="8 10" type="primary">proB</name>
    <name evidence="10" type="ORF">Mal48_38410</name>
</gene>
<dbReference type="InterPro" id="IPR002478">
    <property type="entry name" value="PUA"/>
</dbReference>
<dbReference type="GO" id="GO:0003723">
    <property type="term" value="F:RNA binding"/>
    <property type="evidence" value="ECO:0007669"/>
    <property type="project" value="InterPro"/>
</dbReference>
<keyword evidence="3 8" id="KW-0641">Proline biosynthesis</keyword>
<evidence type="ECO:0000256" key="3">
    <source>
        <dbReference type="ARBA" id="ARBA00022650"/>
    </source>
</evidence>
<comment type="similarity">
    <text evidence="8">Belongs to the glutamate 5-kinase family.</text>
</comment>
<evidence type="ECO:0000256" key="1">
    <source>
        <dbReference type="ARBA" id="ARBA00022490"/>
    </source>
</evidence>
<dbReference type="EMBL" id="CP036267">
    <property type="protein sequence ID" value="QDT34579.1"/>
    <property type="molecule type" value="Genomic_DNA"/>
</dbReference>
<feature type="binding site" evidence="8">
    <location>
        <position position="59"/>
    </location>
    <ligand>
        <name>substrate</name>
    </ligand>
</feature>
<dbReference type="GO" id="GO:0055129">
    <property type="term" value="P:L-proline biosynthetic process"/>
    <property type="evidence" value="ECO:0007669"/>
    <property type="project" value="UniProtKB-UniRule"/>
</dbReference>
<dbReference type="HAMAP" id="MF_00456">
    <property type="entry name" value="ProB"/>
    <property type="match status" value="1"/>
</dbReference>
<dbReference type="InterPro" id="IPR011529">
    <property type="entry name" value="Glu_5kinase"/>
</dbReference>
<evidence type="ECO:0000256" key="8">
    <source>
        <dbReference type="HAMAP-Rule" id="MF_00456"/>
    </source>
</evidence>
<dbReference type="SMART" id="SM00359">
    <property type="entry name" value="PUA"/>
    <property type="match status" value="1"/>
</dbReference>
<dbReference type="SUPFAM" id="SSF53633">
    <property type="entry name" value="Carbamate kinase-like"/>
    <property type="match status" value="1"/>
</dbReference>
<dbReference type="GO" id="GO:0005524">
    <property type="term" value="F:ATP binding"/>
    <property type="evidence" value="ECO:0007669"/>
    <property type="project" value="UniProtKB-KW"/>
</dbReference>
<comment type="catalytic activity">
    <reaction evidence="8">
        <text>L-glutamate + ATP = L-glutamyl 5-phosphate + ADP</text>
        <dbReference type="Rhea" id="RHEA:14877"/>
        <dbReference type="ChEBI" id="CHEBI:29985"/>
        <dbReference type="ChEBI" id="CHEBI:30616"/>
        <dbReference type="ChEBI" id="CHEBI:58274"/>
        <dbReference type="ChEBI" id="CHEBI:456216"/>
        <dbReference type="EC" id="2.7.2.11"/>
    </reaction>
</comment>
<dbReference type="Pfam" id="PF00696">
    <property type="entry name" value="AA_kinase"/>
    <property type="match status" value="1"/>
</dbReference>
<dbReference type="PANTHER" id="PTHR43654:SF1">
    <property type="entry name" value="ISOPENTENYL PHOSPHATE KINASE"/>
    <property type="match status" value="1"/>
</dbReference>
<dbReference type="Pfam" id="PF01472">
    <property type="entry name" value="PUA"/>
    <property type="match status" value="1"/>
</dbReference>
<dbReference type="Gene3D" id="3.40.1160.10">
    <property type="entry name" value="Acetylglutamate kinase-like"/>
    <property type="match status" value="2"/>
</dbReference>
<reference evidence="10 11" key="1">
    <citation type="submission" date="2019-02" db="EMBL/GenBank/DDBJ databases">
        <title>Deep-cultivation of Planctomycetes and their phenomic and genomic characterization uncovers novel biology.</title>
        <authorList>
            <person name="Wiegand S."/>
            <person name="Jogler M."/>
            <person name="Boedeker C."/>
            <person name="Pinto D."/>
            <person name="Vollmers J."/>
            <person name="Rivas-Marin E."/>
            <person name="Kohn T."/>
            <person name="Peeters S.H."/>
            <person name="Heuer A."/>
            <person name="Rast P."/>
            <person name="Oberbeckmann S."/>
            <person name="Bunk B."/>
            <person name="Jeske O."/>
            <person name="Meyerdierks A."/>
            <person name="Storesund J.E."/>
            <person name="Kallscheuer N."/>
            <person name="Luecker S."/>
            <person name="Lage O.M."/>
            <person name="Pohl T."/>
            <person name="Merkel B.J."/>
            <person name="Hornburger P."/>
            <person name="Mueller R.-W."/>
            <person name="Bruemmer F."/>
            <person name="Labrenz M."/>
            <person name="Spormann A.M."/>
            <person name="Op den Camp H."/>
            <person name="Overmann J."/>
            <person name="Amann R."/>
            <person name="Jetten M.S.M."/>
            <person name="Mascher T."/>
            <person name="Medema M.H."/>
            <person name="Devos D.P."/>
            <person name="Kaster A.-K."/>
            <person name="Ovreas L."/>
            <person name="Rohde M."/>
            <person name="Galperin M.Y."/>
            <person name="Jogler C."/>
        </authorList>
    </citation>
    <scope>NUCLEOTIDE SEQUENCE [LARGE SCALE GENOMIC DNA]</scope>
    <source>
        <strain evidence="10 11">Mal48</strain>
    </source>
</reference>
<comment type="function">
    <text evidence="8">Catalyzes the transfer of a phosphate group to glutamate to form L-glutamate 5-phosphate.</text>
</comment>
<organism evidence="10 11">
    <name type="scientific">Thalassoglobus polymorphus</name>
    <dbReference type="NCBI Taxonomy" id="2527994"/>
    <lineage>
        <taxon>Bacteria</taxon>
        <taxon>Pseudomonadati</taxon>
        <taxon>Planctomycetota</taxon>
        <taxon>Planctomycetia</taxon>
        <taxon>Planctomycetales</taxon>
        <taxon>Planctomycetaceae</taxon>
        <taxon>Thalassoglobus</taxon>
    </lineage>
</organism>
<dbReference type="InterPro" id="IPR001048">
    <property type="entry name" value="Asp/Glu/Uridylate_kinase"/>
</dbReference>
<dbReference type="CDD" id="cd21157">
    <property type="entry name" value="PUA_G5K"/>
    <property type="match status" value="1"/>
</dbReference>
<dbReference type="KEGG" id="tpol:Mal48_38410"/>
<accession>A0A517QSH5</accession>
<protein>
    <recommendedName>
        <fullName evidence="8">Glutamate 5-kinase</fullName>
        <ecNumber evidence="8">2.7.2.11</ecNumber>
    </recommendedName>
    <alternativeName>
        <fullName evidence="8">Gamma-glutamyl kinase</fullName>
        <shortName evidence="8">GK</shortName>
    </alternativeName>
</protein>
<dbReference type="AlphaFoldDB" id="A0A517QSH5"/>
<dbReference type="InterPro" id="IPR036393">
    <property type="entry name" value="AceGlu_kinase-like_sf"/>
</dbReference>
<evidence type="ECO:0000256" key="2">
    <source>
        <dbReference type="ARBA" id="ARBA00022605"/>
    </source>
</evidence>
<dbReference type="InterPro" id="IPR001057">
    <property type="entry name" value="Glu/AcGlu_kinase"/>
</dbReference>
<dbReference type="Gene3D" id="2.30.130.10">
    <property type="entry name" value="PUA domain"/>
    <property type="match status" value="1"/>
</dbReference>
<evidence type="ECO:0000259" key="9">
    <source>
        <dbReference type="SMART" id="SM00359"/>
    </source>
</evidence>
<sequence>MKDIVRQEVVAQARTIVVKVGTNVLSREDDQLDVERISSLADQIHRIRETGRRVVVVSSGAVGAGLGLLGLSERPKDLPHLQAAAATGQASLIRSYDDALKRHGYQAAQMLLTANDFRNRDRYLNVRNTLNTLFEYGVVPIINENDTVSVKEVKFGDNDQLAVMVSNLLDCPLLVILSVVDGLFDGDPRDPASKRFSLINHCDDAMMSYALNIRSSRGTGGMLSKLQSVRMATAVGECVVIANGTDPQVLDRVLAAEDVGTLFTAKGQLIPAWKRWIGFTVKPRGSLQLDAGAVRAVEHNGKSLLPIGIASVQGSFQRGELVSICDVDGKEFARGLTNYDAMTVSKIVRKRTDELENILGDVSYTEVIHRDNLCVVR</sequence>
<comment type="subcellular location">
    <subcellularLocation>
        <location evidence="8">Cytoplasm</location>
    </subcellularLocation>
</comment>
<dbReference type="OrthoDB" id="9804434at2"/>
<evidence type="ECO:0000256" key="6">
    <source>
        <dbReference type="ARBA" id="ARBA00022777"/>
    </source>
</evidence>
<feature type="binding site" evidence="8">
    <location>
        <begin position="219"/>
        <end position="225"/>
    </location>
    <ligand>
        <name>ATP</name>
        <dbReference type="ChEBI" id="CHEBI:30616"/>
    </ligand>
</feature>
<proteinExistence type="inferred from homology"/>
<dbReference type="SUPFAM" id="SSF88697">
    <property type="entry name" value="PUA domain-like"/>
    <property type="match status" value="1"/>
</dbReference>
<dbReference type="UniPathway" id="UPA00098">
    <property type="reaction ID" value="UER00359"/>
</dbReference>
<keyword evidence="4 8" id="KW-0808">Transferase</keyword>
<name>A0A517QSH5_9PLAN</name>
<dbReference type="PANTHER" id="PTHR43654">
    <property type="entry name" value="GLUTAMATE 5-KINASE"/>
    <property type="match status" value="1"/>
</dbReference>
<dbReference type="NCBIfam" id="TIGR01027">
    <property type="entry name" value="proB"/>
    <property type="match status" value="1"/>
</dbReference>
<feature type="binding site" evidence="8">
    <location>
        <position position="146"/>
    </location>
    <ligand>
        <name>substrate</name>
    </ligand>
</feature>
<keyword evidence="2 8" id="KW-0028">Amino-acid biosynthesis</keyword>
<dbReference type="GO" id="GO:0004349">
    <property type="term" value="F:glutamate 5-kinase activity"/>
    <property type="evidence" value="ECO:0007669"/>
    <property type="project" value="UniProtKB-UniRule"/>
</dbReference>
<comment type="caution">
    <text evidence="8">Lacks conserved residue(s) required for the propagation of feature annotation.</text>
</comment>
<comment type="pathway">
    <text evidence="8">Amino-acid biosynthesis; L-proline biosynthesis; L-glutamate 5-semialdehyde from L-glutamate: step 1/2.</text>
</comment>
<dbReference type="InterPro" id="IPR015947">
    <property type="entry name" value="PUA-like_sf"/>
</dbReference>
<dbReference type="Proteomes" id="UP000315724">
    <property type="component" value="Chromosome"/>
</dbReference>
<dbReference type="CDD" id="cd04242">
    <property type="entry name" value="AAK_G5K_ProB"/>
    <property type="match status" value="1"/>
</dbReference>
<dbReference type="FunFam" id="3.40.1160.10:FF:000018">
    <property type="entry name" value="Glutamate 5-kinase"/>
    <property type="match status" value="1"/>
</dbReference>
<feature type="binding site" evidence="8">
    <location>
        <position position="19"/>
    </location>
    <ligand>
        <name>ATP</name>
        <dbReference type="ChEBI" id="CHEBI:30616"/>
    </ligand>
</feature>
<evidence type="ECO:0000256" key="5">
    <source>
        <dbReference type="ARBA" id="ARBA00022741"/>
    </source>
</evidence>
<dbReference type="PIRSF" id="PIRSF000729">
    <property type="entry name" value="GK"/>
    <property type="match status" value="1"/>
</dbReference>
<dbReference type="InterPro" id="IPR005715">
    <property type="entry name" value="Glu_5kinase/COase_Synthase"/>
</dbReference>
<feature type="binding site" evidence="8">
    <location>
        <position position="158"/>
    </location>
    <ligand>
        <name>substrate</name>
    </ligand>
</feature>
<evidence type="ECO:0000256" key="4">
    <source>
        <dbReference type="ARBA" id="ARBA00022679"/>
    </source>
</evidence>
<dbReference type="PRINTS" id="PR00474">
    <property type="entry name" value="GLU5KINASE"/>
</dbReference>
<dbReference type="InterPro" id="IPR036974">
    <property type="entry name" value="PUA_sf"/>
</dbReference>
<evidence type="ECO:0000313" key="11">
    <source>
        <dbReference type="Proteomes" id="UP000315724"/>
    </source>
</evidence>
<dbReference type="FunFam" id="2.30.130.10:FF:000007">
    <property type="entry name" value="Glutamate 5-kinase"/>
    <property type="match status" value="1"/>
</dbReference>
<evidence type="ECO:0000256" key="7">
    <source>
        <dbReference type="ARBA" id="ARBA00022840"/>
    </source>
</evidence>
<dbReference type="PROSITE" id="PS50890">
    <property type="entry name" value="PUA"/>
    <property type="match status" value="1"/>
</dbReference>